<dbReference type="Proteomes" id="UP000078492">
    <property type="component" value="Unassembled WGS sequence"/>
</dbReference>
<proteinExistence type="predicted"/>
<protein>
    <recommendedName>
        <fullName evidence="3">THAP domain-containing protein 9</fullName>
    </recommendedName>
</protein>
<sequence length="326" mass="37892">MKVQTAKDVINNKTRTGLKLLAEYKHDPTYLTTAWFVDFSNHFFDIITSRNYKMALSKYNTDVYLSTLDHIRKFEHIIHNMSVGKGAWKPCKTGIRILCSSVVNLQEYYLNKVGYSFLLLGRFTQDSVENLFSCIRLAQPLPNIIAFKQNFKVITISKNGFIIYDMVGAVLRSVKKSYKSCETCINSVLWHENKSHPFNLVVQLKNYTPGALVEVSHDCFKAIMKCEITFRKIRFVLLNAKNIDIVQCFTEGMLYIWEGNNIPDCHKITRKILYRFIRMRSRLYGLKQRENIAALFSKQSKLTSKSIAMRESIKNKEIKRSSFISQ</sequence>
<dbReference type="AlphaFoldDB" id="A0A151J094"/>
<dbReference type="STRING" id="471704.A0A151J094"/>
<accession>A0A151J094</accession>
<evidence type="ECO:0000313" key="2">
    <source>
        <dbReference type="Proteomes" id="UP000078492"/>
    </source>
</evidence>
<reference evidence="1 2" key="1">
    <citation type="submission" date="2015-09" db="EMBL/GenBank/DDBJ databases">
        <title>Trachymyrmex cornetzi WGS genome.</title>
        <authorList>
            <person name="Nygaard S."/>
            <person name="Hu H."/>
            <person name="Boomsma J."/>
            <person name="Zhang G."/>
        </authorList>
    </citation>
    <scope>NUCLEOTIDE SEQUENCE [LARGE SCALE GENOMIC DNA]</scope>
    <source>
        <strain evidence="1">Tcor2-1</strain>
        <tissue evidence="1">Whole body</tissue>
    </source>
</reference>
<gene>
    <name evidence="1" type="ORF">ALC57_12865</name>
</gene>
<evidence type="ECO:0000313" key="1">
    <source>
        <dbReference type="EMBL" id="KYN14925.1"/>
    </source>
</evidence>
<organism evidence="1 2">
    <name type="scientific">Trachymyrmex cornetzi</name>
    <dbReference type="NCBI Taxonomy" id="471704"/>
    <lineage>
        <taxon>Eukaryota</taxon>
        <taxon>Metazoa</taxon>
        <taxon>Ecdysozoa</taxon>
        <taxon>Arthropoda</taxon>
        <taxon>Hexapoda</taxon>
        <taxon>Insecta</taxon>
        <taxon>Pterygota</taxon>
        <taxon>Neoptera</taxon>
        <taxon>Endopterygota</taxon>
        <taxon>Hymenoptera</taxon>
        <taxon>Apocrita</taxon>
        <taxon>Aculeata</taxon>
        <taxon>Formicoidea</taxon>
        <taxon>Formicidae</taxon>
        <taxon>Myrmicinae</taxon>
        <taxon>Trachymyrmex</taxon>
    </lineage>
</organism>
<evidence type="ECO:0008006" key="3">
    <source>
        <dbReference type="Google" id="ProtNLM"/>
    </source>
</evidence>
<keyword evidence="2" id="KW-1185">Reference proteome</keyword>
<dbReference type="EMBL" id="KQ980638">
    <property type="protein sequence ID" value="KYN14925.1"/>
    <property type="molecule type" value="Genomic_DNA"/>
</dbReference>
<name>A0A151J094_9HYME</name>